<evidence type="ECO:0000313" key="4">
    <source>
        <dbReference type="EnsemblMetazoa" id="KAF7491269.1"/>
    </source>
</evidence>
<feature type="region of interest" description="Disordered" evidence="1">
    <location>
        <begin position="1368"/>
        <end position="1413"/>
    </location>
</feature>
<dbReference type="Proteomes" id="UP000070412">
    <property type="component" value="Unassembled WGS sequence"/>
</dbReference>
<reference evidence="3" key="2">
    <citation type="submission" date="2020-01" db="EMBL/GenBank/DDBJ databases">
        <authorList>
            <person name="Korhonen P.K.K."/>
            <person name="Guangxu M.G."/>
            <person name="Wang T.W."/>
            <person name="Stroehlein A.J.S."/>
            <person name="Young N.D."/>
            <person name="Ang C.-S.A."/>
            <person name="Fernando D.W.F."/>
            <person name="Lu H.L."/>
            <person name="Taylor S.T."/>
            <person name="Ehtesham M.E.M."/>
            <person name="Najaraj S.H.N."/>
            <person name="Harsha G.H.G."/>
            <person name="Madugundu A.M."/>
            <person name="Renuse S.R."/>
            <person name="Holt D.H."/>
            <person name="Pandey A.P."/>
            <person name="Papenfuss A.P."/>
            <person name="Gasser R.B.G."/>
            <person name="Fischer K.F."/>
        </authorList>
    </citation>
    <scope>NUCLEOTIDE SEQUENCE</scope>
    <source>
        <strain evidence="3">SSS_KF_BRIS2020</strain>
    </source>
</reference>
<feature type="region of interest" description="Disordered" evidence="1">
    <location>
        <begin position="795"/>
        <end position="815"/>
    </location>
</feature>
<proteinExistence type="predicted"/>
<feature type="domain" description="Chitin-binding type-2" evidence="2">
    <location>
        <begin position="175"/>
        <end position="238"/>
    </location>
</feature>
<evidence type="ECO:0000313" key="5">
    <source>
        <dbReference type="Proteomes" id="UP000070412"/>
    </source>
</evidence>
<evidence type="ECO:0000256" key="1">
    <source>
        <dbReference type="SAM" id="MobiDB-lite"/>
    </source>
</evidence>
<dbReference type="InterPro" id="IPR002557">
    <property type="entry name" value="Chitin-bd_dom"/>
</dbReference>
<dbReference type="EMBL" id="WVUK01000060">
    <property type="protein sequence ID" value="KAF7491269.1"/>
    <property type="molecule type" value="Genomic_DNA"/>
</dbReference>
<feature type="compositionally biased region" description="Basic and acidic residues" evidence="1">
    <location>
        <begin position="1368"/>
        <end position="1382"/>
    </location>
</feature>
<feature type="compositionally biased region" description="Polar residues" evidence="1">
    <location>
        <begin position="1457"/>
        <end position="1466"/>
    </location>
</feature>
<organism evidence="3">
    <name type="scientific">Sarcoptes scabiei</name>
    <name type="common">Itch mite</name>
    <name type="synonym">Acarus scabiei</name>
    <dbReference type="NCBI Taxonomy" id="52283"/>
    <lineage>
        <taxon>Eukaryota</taxon>
        <taxon>Metazoa</taxon>
        <taxon>Ecdysozoa</taxon>
        <taxon>Arthropoda</taxon>
        <taxon>Chelicerata</taxon>
        <taxon>Arachnida</taxon>
        <taxon>Acari</taxon>
        <taxon>Acariformes</taxon>
        <taxon>Sarcoptiformes</taxon>
        <taxon>Astigmata</taxon>
        <taxon>Psoroptidia</taxon>
        <taxon>Sarcoptoidea</taxon>
        <taxon>Sarcoptidae</taxon>
        <taxon>Sarcoptinae</taxon>
        <taxon>Sarcoptes</taxon>
    </lineage>
</organism>
<dbReference type="PROSITE" id="PS50940">
    <property type="entry name" value="CHIT_BIND_II"/>
    <property type="match status" value="1"/>
</dbReference>
<feature type="compositionally biased region" description="Polar residues" evidence="1">
    <location>
        <begin position="1383"/>
        <end position="1392"/>
    </location>
</feature>
<accession>A0A834R7R8</accession>
<gene>
    <name evidence="3" type="ORF">SSS_8657</name>
</gene>
<evidence type="ECO:0000259" key="2">
    <source>
        <dbReference type="PROSITE" id="PS50940"/>
    </source>
</evidence>
<dbReference type="GO" id="GO:0005576">
    <property type="term" value="C:extracellular region"/>
    <property type="evidence" value="ECO:0007669"/>
    <property type="project" value="InterPro"/>
</dbReference>
<protein>
    <recommendedName>
        <fullName evidence="2">Chitin-binding type-2 domain-containing protein</fullName>
    </recommendedName>
</protein>
<dbReference type="OrthoDB" id="10052888at2759"/>
<name>A0A834R7R8_SARSC</name>
<dbReference type="SUPFAM" id="SSF57625">
    <property type="entry name" value="Invertebrate chitin-binding proteins"/>
    <property type="match status" value="1"/>
</dbReference>
<dbReference type="Pfam" id="PF01607">
    <property type="entry name" value="CBM_14"/>
    <property type="match status" value="1"/>
</dbReference>
<feature type="region of interest" description="Disordered" evidence="1">
    <location>
        <begin position="1453"/>
        <end position="1472"/>
    </location>
</feature>
<feature type="region of interest" description="Disordered" evidence="1">
    <location>
        <begin position="264"/>
        <end position="285"/>
    </location>
</feature>
<keyword evidence="5" id="KW-1185">Reference proteome</keyword>
<dbReference type="EnsemblMetazoa" id="SSS_8657s_mrna">
    <property type="protein sequence ID" value="KAF7491269.1"/>
    <property type="gene ID" value="SSS_8657"/>
</dbReference>
<sequence length="1540" mass="175842">MLNKMKIMNLNNERRYIRFKTSSIDRSKMTIFEKITLVNIQRSYGHDETSDKPTNILTHIDPKFIKRRNNFTQFISFALIFFILKANIINCYETYDPNDQLAQESSFVWNSLMIDPIKPNVTNTIEDFDHSNVATEEQILRSDEIAKDNANDQHETIASSFITTSSFVNSKNLQEFECSNKSEGYYSDNRFCDIFHYCKVDNSQYTFICPDDSLFNKTLLICEQNHHLAQRDFVDCRSNEDDRKRFYRNSDLLFRRKEKIFAANPKGRSDRNQDDVPIVDGEDDQSLVKLDDNQQPLDTEEILRMIQSNINSQNYENENYDGLFKSKTTDKNKIVSSASLASSSFANRLQSQKLPDSKQNQSDLKTVHDLSDFNVFTSTSLNPTSYFIEPTAVPDKNLYVDAFMVSTSKMTTTAEVLSAASMPSVDSPMFDAIINHSRTSNGTFIDQIASSTTPSSTIHQAITQSDFPEIGKISNESLLNGSFPSNISKTISFDTDDFKGDNISLILKNKSLIRSSQSQPFRTWLIENSLRSNQTDYRHSMSGISKDRNNIRRKSKKKKIHNYRKNDSNYYLNHNLNDLWTKKDQKEKNAKKFDQILKMTIQSYPLIEDTKSKRLSSSDMIPLAQLFGPNSSSTDFSETFLSGKKAYRETAIDNKDKNDINNSKSDGKNNYNKIMDFDQQNQDRNHYQMNTNSNNLKTSSFIHRIIPENFSIFYLKTVPRFLKNLRFNIVNLSDTDRSKKNFVDDNDSGIGAIDDNENDYIGVESNKFPTILPSYFPQDESYDPVSKTNEHDVEGLDVMTNDPNQEKTDDFKDDEGFVNGVSDEKMNLKGDENEFDLAMSTSNLIEHRDRKSFLTPANLFDGSLYFQDTPIDDNDWWAKTIKHDNRDSKFIPNQLDHFNSLSNYRKEQRKQHEKNLKRSKIDLMMLMLDSTLSHNNGDRNQFKTDFDDFNFDDENFSILSIPVLVPSNLTQQDYRARMSASLLRPVVIPLKEKDRLVPVYLLQFSDHQPFKKNRQQKRYNHYRFKRSANEIINEAIFLNKDDRLENLQHDHHPAGVIMDGNPEIHVKSGGASKTIGNNGKKLLQFPIKSKLFSSILPSILKNKLIKSTKWKSHDHPTKKSKGSSSMMTIPLYLSHDAYLAYLQSLFKEDPSNPLNQFNPHSIYDLKDFNNNDQFLSPFYFTADPSHYYVTNNQHPYLKHSKYLKNRNHTDKTIDYGSVGDNGLLTMNSMVDSKSASINSITLPPVAPVPIPYATKYSFHDEVMYGKSEQNAKEAASTASSSLLASSTPSSINNVRNKVSTVPSNANVYVPDELFEDFQVFKPIDTSVDSMKPSSLHTPKPENLEAESNEAFNLISTYSGINKALNRYNSREKNDDKEEEKQEISTTQSSNFNPVIDHRSISTPASTSPNPRLNNYRHQNDIKNMVIINYANGTSLKITGKKINEINNGHSGGHVVIGSNSSKSRPGSISSDRMMSSASTVTATMMVAPPSIRIGATTTSTKSPKLIYESEINHEPVFNGLVLNEARNNLQKTSPSKNIYG</sequence>
<evidence type="ECO:0000313" key="3">
    <source>
        <dbReference type="EMBL" id="KAF7491269.1"/>
    </source>
</evidence>
<feature type="compositionally biased region" description="Polar residues" evidence="1">
    <location>
        <begin position="1400"/>
        <end position="1413"/>
    </location>
</feature>
<dbReference type="InterPro" id="IPR036508">
    <property type="entry name" value="Chitin-bd_dom_sf"/>
</dbReference>
<reference evidence="4" key="3">
    <citation type="submission" date="2022-06" db="UniProtKB">
        <authorList>
            <consortium name="EnsemblMetazoa"/>
        </authorList>
    </citation>
    <scope>IDENTIFICATION</scope>
</reference>
<dbReference type="GO" id="GO:0008061">
    <property type="term" value="F:chitin binding"/>
    <property type="evidence" value="ECO:0007669"/>
    <property type="project" value="InterPro"/>
</dbReference>
<reference evidence="5" key="1">
    <citation type="journal article" date="2020" name="PLoS Negl. Trop. Dis.">
        <title>High-quality nuclear genome for Sarcoptes scabiei-A critical resource for a neglected parasite.</title>
        <authorList>
            <person name="Korhonen P.K."/>
            <person name="Gasser R.B."/>
            <person name="Ma G."/>
            <person name="Wang T."/>
            <person name="Stroehlein A.J."/>
            <person name="Young N.D."/>
            <person name="Ang C.S."/>
            <person name="Fernando D.D."/>
            <person name="Lu H.C."/>
            <person name="Taylor S."/>
            <person name="Reynolds S.L."/>
            <person name="Mofiz E."/>
            <person name="Najaraj S.H."/>
            <person name="Gowda H."/>
            <person name="Madugundu A."/>
            <person name="Renuse S."/>
            <person name="Holt D."/>
            <person name="Pandey A."/>
            <person name="Papenfuss A.T."/>
            <person name="Fischer K."/>
        </authorList>
    </citation>
    <scope>NUCLEOTIDE SEQUENCE [LARGE SCALE GENOMIC DNA]</scope>
</reference>